<dbReference type="EMBL" id="CABITT030000005">
    <property type="protein sequence ID" value="VVB06668.1"/>
    <property type="molecule type" value="Genomic_DNA"/>
</dbReference>
<dbReference type="AlphaFoldDB" id="A0A565BZ52"/>
<name>A0A565BZ52_9BRAS</name>
<dbReference type="GO" id="GO:0003676">
    <property type="term" value="F:nucleic acid binding"/>
    <property type="evidence" value="ECO:0007669"/>
    <property type="project" value="InterPro"/>
</dbReference>
<dbReference type="OrthoDB" id="1085421at2759"/>
<proteinExistence type="predicted"/>
<protein>
    <recommendedName>
        <fullName evidence="3">RRM domain-containing protein</fullName>
    </recommendedName>
</protein>
<sequence>MDQITTKYVPWERGSFVLTANKSSILSKISFITFRVKHVKGMLSITPCGFVVTGFDTSLPADVVRTAFFRLFSSCGVIIYLKIEEDPSQPGLLKRSGFVCLAGEEAHNKAVGLDGSDLGGWNVAVQTLPPPMNMTNVTLDNIHVNVGWEGPPGYRWVDYNAEQRSRMLTVSLDEALFGVSRL</sequence>
<dbReference type="InterPro" id="IPR035979">
    <property type="entry name" value="RBD_domain_sf"/>
</dbReference>
<organism evidence="1 2">
    <name type="scientific">Arabis nemorensis</name>
    <dbReference type="NCBI Taxonomy" id="586526"/>
    <lineage>
        <taxon>Eukaryota</taxon>
        <taxon>Viridiplantae</taxon>
        <taxon>Streptophyta</taxon>
        <taxon>Embryophyta</taxon>
        <taxon>Tracheophyta</taxon>
        <taxon>Spermatophyta</taxon>
        <taxon>Magnoliopsida</taxon>
        <taxon>eudicotyledons</taxon>
        <taxon>Gunneridae</taxon>
        <taxon>Pentapetalae</taxon>
        <taxon>rosids</taxon>
        <taxon>malvids</taxon>
        <taxon>Brassicales</taxon>
        <taxon>Brassicaceae</taxon>
        <taxon>Arabideae</taxon>
        <taxon>Arabis</taxon>
    </lineage>
</organism>
<keyword evidence="2" id="KW-1185">Reference proteome</keyword>
<gene>
    <name evidence="1" type="ORF">ANE_LOCUS17112</name>
</gene>
<evidence type="ECO:0000313" key="1">
    <source>
        <dbReference type="EMBL" id="VVB06668.1"/>
    </source>
</evidence>
<evidence type="ECO:0000313" key="2">
    <source>
        <dbReference type="Proteomes" id="UP000489600"/>
    </source>
</evidence>
<evidence type="ECO:0008006" key="3">
    <source>
        <dbReference type="Google" id="ProtNLM"/>
    </source>
</evidence>
<dbReference type="InterPro" id="IPR012677">
    <property type="entry name" value="Nucleotide-bd_a/b_plait_sf"/>
</dbReference>
<dbReference type="Gene3D" id="3.30.70.330">
    <property type="match status" value="1"/>
</dbReference>
<dbReference type="SUPFAM" id="SSF54928">
    <property type="entry name" value="RNA-binding domain, RBD"/>
    <property type="match status" value="1"/>
</dbReference>
<comment type="caution">
    <text evidence="1">The sequence shown here is derived from an EMBL/GenBank/DDBJ whole genome shotgun (WGS) entry which is preliminary data.</text>
</comment>
<reference evidence="1" key="1">
    <citation type="submission" date="2019-07" db="EMBL/GenBank/DDBJ databases">
        <authorList>
            <person name="Dittberner H."/>
        </authorList>
    </citation>
    <scope>NUCLEOTIDE SEQUENCE [LARGE SCALE GENOMIC DNA]</scope>
</reference>
<accession>A0A565BZ52</accession>
<dbReference type="Proteomes" id="UP000489600">
    <property type="component" value="Unassembled WGS sequence"/>
</dbReference>